<feature type="compositionally biased region" description="Low complexity" evidence="1">
    <location>
        <begin position="187"/>
        <end position="198"/>
    </location>
</feature>
<feature type="compositionally biased region" description="Polar residues" evidence="1">
    <location>
        <begin position="353"/>
        <end position="363"/>
    </location>
</feature>
<feature type="region of interest" description="Disordered" evidence="1">
    <location>
        <begin position="32"/>
        <end position="257"/>
    </location>
</feature>
<evidence type="ECO:0000313" key="3">
    <source>
        <dbReference type="Proteomes" id="UP000008370"/>
    </source>
</evidence>
<feature type="compositionally biased region" description="Basic and acidic residues" evidence="1">
    <location>
        <begin position="248"/>
        <end position="257"/>
    </location>
</feature>
<dbReference type="OrthoDB" id="1938591at2759"/>
<feature type="compositionally biased region" description="Polar residues" evidence="1">
    <location>
        <begin position="223"/>
        <end position="234"/>
    </location>
</feature>
<gene>
    <name evidence="2" type="ORF">PHACADRAFT_251692</name>
</gene>
<dbReference type="AlphaFoldDB" id="K5WEZ4"/>
<evidence type="ECO:0000313" key="2">
    <source>
        <dbReference type="EMBL" id="EKM57825.1"/>
    </source>
</evidence>
<proteinExistence type="predicted"/>
<dbReference type="EMBL" id="JH930470">
    <property type="protein sequence ID" value="EKM57825.1"/>
    <property type="molecule type" value="Genomic_DNA"/>
</dbReference>
<feature type="compositionally biased region" description="Pro residues" evidence="1">
    <location>
        <begin position="73"/>
        <end position="102"/>
    </location>
</feature>
<accession>K5WEZ4</accession>
<evidence type="ECO:0000256" key="1">
    <source>
        <dbReference type="SAM" id="MobiDB-lite"/>
    </source>
</evidence>
<feature type="region of interest" description="Disordered" evidence="1">
    <location>
        <begin position="346"/>
        <end position="378"/>
    </location>
</feature>
<dbReference type="STRING" id="650164.K5WEZ4"/>
<keyword evidence="3" id="KW-1185">Reference proteome</keyword>
<dbReference type="GeneID" id="18915295"/>
<name>K5WEZ4_PHACS</name>
<dbReference type="RefSeq" id="XP_007393169.1">
    <property type="nucleotide sequence ID" value="XM_007393107.1"/>
</dbReference>
<dbReference type="KEGG" id="pco:PHACADRAFT_251692"/>
<sequence length="436" mass="46179">MPRYILDLATVRTYLQICQNVAENLSKRLLSMSQESPQGRPQLPAHVPPQANSPPMAPPMSDLAPLQRTDRPTPSPRPPSRQPHSLVPPPQLNVPTPQPTQPSPRTQPIQTTPIPAPAKAQKKPTIVAETAASVSTPPASASTPANPPTPGHAVSSPQTPKSPKTKAPPKPKPKRKQSIKGQPPAVPASSSFAAAAAPITDQPSPAAATPDSGPKRKREEDVASTSASGEQTPSKKQKTEWEGPESEQLSKKKQAVEDVKIDEDATKFLENTMEMLVMATSEGKQVLPAEISDTINEILNNLSDAVPGIGSLDDTGAARSSTPSVAANGCDGLEFFDFTLYNEDGSKAPTPDLVQTSSTNPSPASDADSSHGAPTMPDTAHIADAKAEDELDGSDPLRMGFWSEVGGGEAAYFNSDPWKWEGSMPILDQPWAINDR</sequence>
<reference evidence="2 3" key="1">
    <citation type="journal article" date="2012" name="BMC Genomics">
        <title>Comparative genomics of the white-rot fungi, Phanerochaete carnosa and P. chrysosporium, to elucidate the genetic basis of the distinct wood types they colonize.</title>
        <authorList>
            <person name="Suzuki H."/>
            <person name="MacDonald J."/>
            <person name="Syed K."/>
            <person name="Salamov A."/>
            <person name="Hori C."/>
            <person name="Aerts A."/>
            <person name="Henrissat B."/>
            <person name="Wiebenga A."/>
            <person name="vanKuyk P.A."/>
            <person name="Barry K."/>
            <person name="Lindquist E."/>
            <person name="LaButti K."/>
            <person name="Lapidus A."/>
            <person name="Lucas S."/>
            <person name="Coutinho P."/>
            <person name="Gong Y."/>
            <person name="Samejima M."/>
            <person name="Mahadevan R."/>
            <person name="Abou-Zaid M."/>
            <person name="de Vries R.P."/>
            <person name="Igarashi K."/>
            <person name="Yadav J.S."/>
            <person name="Grigoriev I.V."/>
            <person name="Master E.R."/>
        </authorList>
    </citation>
    <scope>NUCLEOTIDE SEQUENCE [LARGE SCALE GENOMIC DNA]</scope>
    <source>
        <strain evidence="2 3">HHB-10118-sp</strain>
    </source>
</reference>
<protein>
    <submittedName>
        <fullName evidence="2">Uncharacterized protein</fullName>
    </submittedName>
</protein>
<dbReference type="PRINTS" id="PR01217">
    <property type="entry name" value="PRICHEXTENSN"/>
</dbReference>
<feature type="compositionally biased region" description="Basic residues" evidence="1">
    <location>
        <begin position="163"/>
        <end position="178"/>
    </location>
</feature>
<feature type="compositionally biased region" description="Low complexity" evidence="1">
    <location>
        <begin position="103"/>
        <end position="144"/>
    </location>
</feature>
<dbReference type="InParanoid" id="K5WEZ4"/>
<organism evidence="2 3">
    <name type="scientific">Phanerochaete carnosa (strain HHB-10118-sp)</name>
    <name type="common">White-rot fungus</name>
    <name type="synonym">Peniophora carnosa</name>
    <dbReference type="NCBI Taxonomy" id="650164"/>
    <lineage>
        <taxon>Eukaryota</taxon>
        <taxon>Fungi</taxon>
        <taxon>Dikarya</taxon>
        <taxon>Basidiomycota</taxon>
        <taxon>Agaricomycotina</taxon>
        <taxon>Agaricomycetes</taxon>
        <taxon>Polyporales</taxon>
        <taxon>Phanerochaetaceae</taxon>
        <taxon>Phanerochaete</taxon>
    </lineage>
</organism>
<dbReference type="Proteomes" id="UP000008370">
    <property type="component" value="Unassembled WGS sequence"/>
</dbReference>
<dbReference type="HOGENOM" id="CLU_769674_0_0_1"/>